<comment type="caution">
    <text evidence="2">The sequence shown here is derived from an EMBL/GenBank/DDBJ whole genome shotgun (WGS) entry which is preliminary data.</text>
</comment>
<keyword evidence="1" id="KW-1133">Transmembrane helix</keyword>
<evidence type="ECO:0000313" key="3">
    <source>
        <dbReference type="Proteomes" id="UP000469385"/>
    </source>
</evidence>
<dbReference type="PIRSF" id="PIRSF016789">
    <property type="entry name" value="DUF454"/>
    <property type="match status" value="1"/>
</dbReference>
<feature type="transmembrane region" description="Helical" evidence="1">
    <location>
        <begin position="7"/>
        <end position="28"/>
    </location>
</feature>
<dbReference type="Proteomes" id="UP000469385">
    <property type="component" value="Unassembled WGS sequence"/>
</dbReference>
<proteinExistence type="predicted"/>
<sequence length="121" mass="13382">MRQGKQLLLKVVAVTCLVLGVIGVFVPVMPTVPFILAAAWAASRSSPRLNAWLEGHQRYGPMIRNWREGGIVGRSAKWAATTTMLVSVLFILIAVPNRWIAGLSGACMGCVLLWLWRRPER</sequence>
<keyword evidence="1" id="KW-0472">Membrane</keyword>
<dbReference type="GO" id="GO:0005886">
    <property type="term" value="C:plasma membrane"/>
    <property type="evidence" value="ECO:0007669"/>
    <property type="project" value="TreeGrafter"/>
</dbReference>
<keyword evidence="3" id="KW-1185">Reference proteome</keyword>
<evidence type="ECO:0000256" key="1">
    <source>
        <dbReference type="SAM" id="Phobius"/>
    </source>
</evidence>
<dbReference type="RefSeq" id="WP_157399768.1">
    <property type="nucleotide sequence ID" value="NZ_WSEL01000009.1"/>
</dbReference>
<dbReference type="EMBL" id="WSEL01000009">
    <property type="protein sequence ID" value="MVQ31750.1"/>
    <property type="molecule type" value="Genomic_DNA"/>
</dbReference>
<feature type="transmembrane region" description="Helical" evidence="1">
    <location>
        <begin position="99"/>
        <end position="116"/>
    </location>
</feature>
<accession>A0A6N8J0G1</accession>
<organism evidence="2 3">
    <name type="scientific">Ramlibacter pinisoli</name>
    <dbReference type="NCBI Taxonomy" id="2682844"/>
    <lineage>
        <taxon>Bacteria</taxon>
        <taxon>Pseudomonadati</taxon>
        <taxon>Pseudomonadota</taxon>
        <taxon>Betaproteobacteria</taxon>
        <taxon>Burkholderiales</taxon>
        <taxon>Comamonadaceae</taxon>
        <taxon>Ramlibacter</taxon>
    </lineage>
</organism>
<keyword evidence="1" id="KW-0812">Transmembrane</keyword>
<dbReference type="PANTHER" id="PTHR35813:SF1">
    <property type="entry name" value="INNER MEMBRANE PROTEIN YBAN"/>
    <property type="match status" value="1"/>
</dbReference>
<dbReference type="AlphaFoldDB" id="A0A6N8J0G1"/>
<name>A0A6N8J0G1_9BURK</name>
<gene>
    <name evidence="2" type="ORF">GON04_19995</name>
</gene>
<dbReference type="Pfam" id="PF04304">
    <property type="entry name" value="DUF454"/>
    <property type="match status" value="1"/>
</dbReference>
<evidence type="ECO:0000313" key="2">
    <source>
        <dbReference type="EMBL" id="MVQ31750.1"/>
    </source>
</evidence>
<dbReference type="PANTHER" id="PTHR35813">
    <property type="entry name" value="INNER MEMBRANE PROTEIN YBAN"/>
    <property type="match status" value="1"/>
</dbReference>
<reference evidence="2 3" key="1">
    <citation type="submission" date="2019-12" db="EMBL/GenBank/DDBJ databases">
        <authorList>
            <person name="Huq M.A."/>
        </authorList>
    </citation>
    <scope>NUCLEOTIDE SEQUENCE [LARGE SCALE GENOMIC DNA]</scope>
    <source>
        <strain evidence="2 3">MAH-25</strain>
    </source>
</reference>
<dbReference type="InterPro" id="IPR007401">
    <property type="entry name" value="DUF454"/>
</dbReference>
<protein>
    <submittedName>
        <fullName evidence="2">DUF454 family protein</fullName>
    </submittedName>
</protein>